<dbReference type="InParanoid" id="C1F2G9"/>
<dbReference type="Proteomes" id="UP000002207">
    <property type="component" value="Chromosome"/>
</dbReference>
<dbReference type="SUPFAM" id="SSF88723">
    <property type="entry name" value="PIN domain-like"/>
    <property type="match status" value="1"/>
</dbReference>
<evidence type="ECO:0000259" key="1">
    <source>
        <dbReference type="Pfam" id="PF10130"/>
    </source>
</evidence>
<reference evidence="2 3" key="1">
    <citation type="journal article" date="2009" name="Appl. Environ. Microbiol.">
        <title>Three genomes from the phylum Acidobacteria provide insight into the lifestyles of these microorganisms in soils.</title>
        <authorList>
            <person name="Ward N.L."/>
            <person name="Challacombe J.F."/>
            <person name="Janssen P.H."/>
            <person name="Henrissat B."/>
            <person name="Coutinho P.M."/>
            <person name="Wu M."/>
            <person name="Xie G."/>
            <person name="Haft D.H."/>
            <person name="Sait M."/>
            <person name="Badger J."/>
            <person name="Barabote R.D."/>
            <person name="Bradley B."/>
            <person name="Brettin T.S."/>
            <person name="Brinkac L.M."/>
            <person name="Bruce D."/>
            <person name="Creasy T."/>
            <person name="Daugherty S.C."/>
            <person name="Davidsen T.M."/>
            <person name="DeBoy R.T."/>
            <person name="Detter J.C."/>
            <person name="Dodson R.J."/>
            <person name="Durkin A.S."/>
            <person name="Ganapathy A."/>
            <person name="Gwinn-Giglio M."/>
            <person name="Han C.S."/>
            <person name="Khouri H."/>
            <person name="Kiss H."/>
            <person name="Kothari S.P."/>
            <person name="Madupu R."/>
            <person name="Nelson K.E."/>
            <person name="Nelson W.C."/>
            <person name="Paulsen I."/>
            <person name="Penn K."/>
            <person name="Ren Q."/>
            <person name="Rosovitz M.J."/>
            <person name="Selengut J.D."/>
            <person name="Shrivastava S."/>
            <person name="Sullivan S.A."/>
            <person name="Tapia R."/>
            <person name="Thompson L.S."/>
            <person name="Watkins K.L."/>
            <person name="Yang Q."/>
            <person name="Yu C."/>
            <person name="Zafar N."/>
            <person name="Zhou L."/>
            <person name="Kuske C.R."/>
        </authorList>
    </citation>
    <scope>NUCLEOTIDE SEQUENCE [LARGE SCALE GENOMIC DNA]</scope>
    <source>
        <strain evidence="3">ATCC 51196 / DSM 11244 / BCRC 80197 / JCM 7670 / NBRC 15755 / NCIMB 13165 / 161</strain>
    </source>
</reference>
<protein>
    <recommendedName>
        <fullName evidence="1">PIN domain-containing protein</fullName>
    </recommendedName>
</protein>
<sequence>MTERKRLVLDANILLRAAFGVRVRSLLEAYEDAVLFFTPDVCISDARQYIPALASKRGIDAAPGLAVLDKLAGLIEIVNSSLYESYETQARERMQSRDMEDWPIVAASLLLQCPIWTEDQDFFGSGVSIWTTRTIEVYLRDA</sequence>
<dbReference type="HOGENOM" id="CLU_147223_1_0_0"/>
<evidence type="ECO:0000313" key="3">
    <source>
        <dbReference type="Proteomes" id="UP000002207"/>
    </source>
</evidence>
<gene>
    <name evidence="2" type="ordered locus">ACP_2629</name>
</gene>
<dbReference type="RefSeq" id="WP_015897694.1">
    <property type="nucleotide sequence ID" value="NC_012483.1"/>
</dbReference>
<dbReference type="OrthoDB" id="68993at2"/>
<dbReference type="Pfam" id="PF10130">
    <property type="entry name" value="PIN_2"/>
    <property type="match status" value="1"/>
</dbReference>
<dbReference type="InterPro" id="IPR029060">
    <property type="entry name" value="PIN-like_dom_sf"/>
</dbReference>
<dbReference type="EMBL" id="CP001472">
    <property type="protein sequence ID" value="ACO31947.1"/>
    <property type="molecule type" value="Genomic_DNA"/>
</dbReference>
<feature type="domain" description="PIN" evidence="1">
    <location>
        <begin position="8"/>
        <end position="139"/>
    </location>
</feature>
<dbReference type="AlphaFoldDB" id="C1F2G9"/>
<dbReference type="eggNOG" id="COG5378">
    <property type="taxonomic scope" value="Bacteria"/>
</dbReference>
<organism evidence="2 3">
    <name type="scientific">Acidobacterium capsulatum (strain ATCC 51196 / DSM 11244 / BCRC 80197 / JCM 7670 / NBRC 15755 / NCIMB 13165 / 161)</name>
    <dbReference type="NCBI Taxonomy" id="240015"/>
    <lineage>
        <taxon>Bacteria</taxon>
        <taxon>Pseudomonadati</taxon>
        <taxon>Acidobacteriota</taxon>
        <taxon>Terriglobia</taxon>
        <taxon>Terriglobales</taxon>
        <taxon>Acidobacteriaceae</taxon>
        <taxon>Acidobacterium</taxon>
    </lineage>
</organism>
<name>C1F2G9_ACIC5</name>
<accession>C1F2G9</accession>
<proteinExistence type="predicted"/>
<dbReference type="InterPro" id="IPR002716">
    <property type="entry name" value="PIN_dom"/>
</dbReference>
<keyword evidence="3" id="KW-1185">Reference proteome</keyword>
<dbReference type="STRING" id="240015.ACP_2629"/>
<evidence type="ECO:0000313" key="2">
    <source>
        <dbReference type="EMBL" id="ACO31947.1"/>
    </source>
</evidence>
<dbReference type="KEGG" id="aca:ACP_2629"/>